<keyword evidence="2" id="KW-1185">Reference proteome</keyword>
<proteinExistence type="predicted"/>
<comment type="caution">
    <text evidence="1">The sequence shown here is derived from an EMBL/GenBank/DDBJ whole genome shotgun (WGS) entry which is preliminary data.</text>
</comment>
<name>A0ACB7TTL5_HYAAI</name>
<protein>
    <submittedName>
        <fullName evidence="1">Uncharacterized protein</fullName>
    </submittedName>
</protein>
<accession>A0ACB7TTL5</accession>
<evidence type="ECO:0000313" key="1">
    <source>
        <dbReference type="EMBL" id="KAH6948787.1"/>
    </source>
</evidence>
<dbReference type="EMBL" id="CM023481">
    <property type="protein sequence ID" value="KAH6948787.1"/>
    <property type="molecule type" value="Genomic_DNA"/>
</dbReference>
<sequence>MPAPSACTANLHAPENARRSGRKLNSRPYLLQEGPDSEYGAAAWRVSGQRCGWTVPIEQEAPAMPANNSVAAAKSPPAAEPLLPAADEASPRSQQPAQHRSSSGPRSPAPSKDSPVFFEKNKVRKLRHSAIRDDGYCSSTSTPLSSVPQGLRAARRRALESQLPPFFILQITLSAQKGRAIARGFYPENSCLAPGERPTWKNKADFLLSIIGFAVDLANVWRFPYLCYRNGGGVFLIPYMLMLVFGALPLFYMELVLGQYNRQGPISVWKVCPLFKGVGYCSVLVSWYVSFYYNVIIGWALYFMFSSFRAELPWSKCGNPWNTASCYSGTLAHNDTDAPATDNRTSPALEFFNRAVLELHTSPGMHDLGSPKWQLLLCVLLVFIILYLALFKGVSSSGKVVWVTATAPYFILTLLLLRGVLLPGAGQGVKYYLQPNFNKLLDTQVWVDAAVQVFYSVGVGFGVHLTYASYNPFNNNCYRDCLMTTAVNSFTSFYSGFVIFVYLGYMAAKQGVPIQQVATEGHGLVFQVYPEAIATLPGGPLWAVLFFVMLLTLGLDSAMGGLESVITGLMDEFKTFFSRWRCRREVFTAVVICASFCVSIVNVTRGGGYMITWLDTYSAGISLLCAALFESIGIAWFYGLERFCGNIHEMMGFRPGIFWRLCWKFITPTFLVAVIISGIVNQAPVEYHNYRYPPWAISMGWGLALSSVSMVPLVAIIKLCRAKGTCTERIAYTITPAAEREEEKETGIVERFKRGFHDRSCEDRLPVCPVGPRSCRTIGCIGGVVFVAKRKVTGHLRFTVASLAGPVRTPSGLAATAATVYEGPRIFDVLIAELRASSAAVYVSSFSFHVLKSLPEVEKSFAPVGTSDSYLWSKS</sequence>
<evidence type="ECO:0000313" key="2">
    <source>
        <dbReference type="Proteomes" id="UP000821845"/>
    </source>
</evidence>
<reference evidence="1" key="1">
    <citation type="submission" date="2020-05" db="EMBL/GenBank/DDBJ databases">
        <title>Large-scale comparative analyses of tick genomes elucidate their genetic diversity and vector capacities.</title>
        <authorList>
            <person name="Jia N."/>
            <person name="Wang J."/>
            <person name="Shi W."/>
            <person name="Du L."/>
            <person name="Sun Y."/>
            <person name="Zhan W."/>
            <person name="Jiang J."/>
            <person name="Wang Q."/>
            <person name="Zhang B."/>
            <person name="Ji P."/>
            <person name="Sakyi L.B."/>
            <person name="Cui X."/>
            <person name="Yuan T."/>
            <person name="Jiang B."/>
            <person name="Yang W."/>
            <person name="Lam T.T.-Y."/>
            <person name="Chang Q."/>
            <person name="Ding S."/>
            <person name="Wang X."/>
            <person name="Zhu J."/>
            <person name="Ruan X."/>
            <person name="Zhao L."/>
            <person name="Wei J."/>
            <person name="Que T."/>
            <person name="Du C."/>
            <person name="Cheng J."/>
            <person name="Dai P."/>
            <person name="Han X."/>
            <person name="Huang E."/>
            <person name="Gao Y."/>
            <person name="Liu J."/>
            <person name="Shao H."/>
            <person name="Ye R."/>
            <person name="Li L."/>
            <person name="Wei W."/>
            <person name="Wang X."/>
            <person name="Wang C."/>
            <person name="Yang T."/>
            <person name="Huo Q."/>
            <person name="Li W."/>
            <person name="Guo W."/>
            <person name="Chen H."/>
            <person name="Zhou L."/>
            <person name="Ni X."/>
            <person name="Tian J."/>
            <person name="Zhou Y."/>
            <person name="Sheng Y."/>
            <person name="Liu T."/>
            <person name="Pan Y."/>
            <person name="Xia L."/>
            <person name="Li J."/>
            <person name="Zhao F."/>
            <person name="Cao W."/>
        </authorList>
    </citation>
    <scope>NUCLEOTIDE SEQUENCE</scope>
    <source>
        <strain evidence="1">Hyas-2018</strain>
    </source>
</reference>
<dbReference type="Proteomes" id="UP000821845">
    <property type="component" value="Chromosome 1"/>
</dbReference>
<gene>
    <name evidence="1" type="ORF">HPB50_026302</name>
</gene>
<organism evidence="1 2">
    <name type="scientific">Hyalomma asiaticum</name>
    <name type="common">Tick</name>
    <dbReference type="NCBI Taxonomy" id="266040"/>
    <lineage>
        <taxon>Eukaryota</taxon>
        <taxon>Metazoa</taxon>
        <taxon>Ecdysozoa</taxon>
        <taxon>Arthropoda</taxon>
        <taxon>Chelicerata</taxon>
        <taxon>Arachnida</taxon>
        <taxon>Acari</taxon>
        <taxon>Parasitiformes</taxon>
        <taxon>Ixodida</taxon>
        <taxon>Ixodoidea</taxon>
        <taxon>Ixodidae</taxon>
        <taxon>Hyalomminae</taxon>
        <taxon>Hyalomma</taxon>
    </lineage>
</organism>